<sequence length="379" mass="39082">MSAAAARVDDPIEHSSALQGLLAGLAVGAGAVLIGIAVVGTGGFGALALAAMVGVGASTGAGIGQLLGSLSFACDNTGKIVSGSPNVSINGKPAARAHIDTAECEQHAEKPQVLAQGSDSVSINGQPAARVGDRTACDGKISAGSSNVFIGGGTETTDEINPEVPEWLENSVLGLGLASGTVLAGPIVVAFGFFGGLFGSNAGSWIGGRVFEEDGDGQKISTFVGGFIGGGLGAKRGIAFDAKYKITANGLGSNLGNIQVKPKTASDKPSAWSKTLYNRGKFRSGVRDKVWENAANKSSDGIVRDPLTNVPLNKAEPWDMGHKPGYEHWKHVRSAEARGISRKQFLDEFNKAEKYRPELPASNRGHFGENTKADYYLGD</sequence>
<dbReference type="InterPro" id="IPR026835">
    <property type="entry name" value="YqcG_C"/>
</dbReference>
<dbReference type="RefSeq" id="WP_044393294.1">
    <property type="nucleotide sequence ID" value="NZ_JAEVFP010000141.1"/>
</dbReference>
<dbReference type="InterPro" id="IPR008727">
    <property type="entry name" value="PAAR_motif"/>
</dbReference>
<proteinExistence type="predicted"/>
<evidence type="ECO:0000259" key="2">
    <source>
        <dbReference type="Pfam" id="PF14410"/>
    </source>
</evidence>
<evidence type="ECO:0000259" key="3">
    <source>
        <dbReference type="Pfam" id="PF25799"/>
    </source>
</evidence>
<dbReference type="Pfam" id="PF14410">
    <property type="entry name" value="GH-E"/>
    <property type="match status" value="1"/>
</dbReference>
<evidence type="ECO:0000256" key="1">
    <source>
        <dbReference type="SAM" id="Phobius"/>
    </source>
</evidence>
<protein>
    <submittedName>
        <fullName evidence="4">Rhs protein</fullName>
    </submittedName>
</protein>
<keyword evidence="1" id="KW-0472">Membrane</keyword>
<gene>
    <name evidence="4" type="ORF">ALP13_02290</name>
</gene>
<comment type="caution">
    <text evidence="4">The sequence shown here is derived from an EMBL/GenBank/DDBJ whole genome shotgun (WGS) entry which is preliminary data.</text>
</comment>
<feature type="transmembrane region" description="Helical" evidence="1">
    <location>
        <begin position="46"/>
        <end position="67"/>
    </location>
</feature>
<dbReference type="AlphaFoldDB" id="A0A0N0WTS0"/>
<dbReference type="Gene3D" id="2.60.200.60">
    <property type="match status" value="1"/>
</dbReference>
<keyword evidence="1" id="KW-1133">Transmembrane helix</keyword>
<feature type="transmembrane region" description="Helical" evidence="1">
    <location>
        <begin position="20"/>
        <end position="39"/>
    </location>
</feature>
<dbReference type="EMBL" id="RBUQ01000280">
    <property type="protein sequence ID" value="RMV31254.1"/>
    <property type="molecule type" value="Genomic_DNA"/>
</dbReference>
<reference evidence="4 5" key="1">
    <citation type="submission" date="2018-08" db="EMBL/GenBank/DDBJ databases">
        <title>Recombination of ecologically and evolutionarily significant loci maintains genetic cohesion in the Pseudomonas syringae species complex.</title>
        <authorList>
            <person name="Dillon M."/>
            <person name="Thakur S."/>
            <person name="Almeida R.N.D."/>
            <person name="Weir B.S."/>
            <person name="Guttman D.S."/>
        </authorList>
    </citation>
    <scope>NUCLEOTIDE SEQUENCE [LARGE SCALE GENOMIC DNA]</scope>
    <source>
        <strain evidence="4 5">ICMP 11281</strain>
    </source>
</reference>
<accession>A0A0N0WTS0</accession>
<dbReference type="Proteomes" id="UP000271631">
    <property type="component" value="Unassembled WGS sequence"/>
</dbReference>
<evidence type="ECO:0000313" key="5">
    <source>
        <dbReference type="Proteomes" id="UP000271631"/>
    </source>
</evidence>
<keyword evidence="1" id="KW-0812">Transmembrane</keyword>
<name>A0A0N0WTS0_PSEYM</name>
<dbReference type="Pfam" id="PF05488">
    <property type="entry name" value="PAAR_motif"/>
    <property type="match status" value="1"/>
</dbReference>
<feature type="domain" description="Toxin YqcG C-terminal" evidence="2">
    <location>
        <begin position="300"/>
        <end position="367"/>
    </location>
</feature>
<evidence type="ECO:0000313" key="4">
    <source>
        <dbReference type="EMBL" id="RMV31254.1"/>
    </source>
</evidence>
<dbReference type="CDD" id="cd14742">
    <property type="entry name" value="PAAR_RHS"/>
    <property type="match status" value="1"/>
</dbReference>
<dbReference type="CDD" id="cd14740">
    <property type="entry name" value="PAAR_4"/>
    <property type="match status" value="1"/>
</dbReference>
<feature type="transmembrane region" description="Helical" evidence="1">
    <location>
        <begin position="172"/>
        <end position="199"/>
    </location>
</feature>
<organism evidence="4 5">
    <name type="scientific">Pseudomonas syringae pv. maculicola</name>
    <dbReference type="NCBI Taxonomy" id="59511"/>
    <lineage>
        <taxon>Bacteria</taxon>
        <taxon>Pseudomonadati</taxon>
        <taxon>Pseudomonadota</taxon>
        <taxon>Gammaproteobacteria</taxon>
        <taxon>Pseudomonadales</taxon>
        <taxon>Pseudomonadaceae</taxon>
        <taxon>Pseudomonas</taxon>
    </lineage>
</organism>
<feature type="domain" description="Double-stranded DNA deaminase toxin A prePAAR motif" evidence="3">
    <location>
        <begin position="5"/>
        <end position="58"/>
    </location>
</feature>
<dbReference type="Pfam" id="PF25799">
    <property type="entry name" value="prePAAR_I"/>
    <property type="match status" value="1"/>
</dbReference>
<dbReference type="InterPro" id="IPR057925">
    <property type="entry name" value="prePAAR_DddA"/>
</dbReference>